<dbReference type="EMBL" id="AHMY02000048">
    <property type="protein sequence ID" value="EKO15235.1"/>
    <property type="molecule type" value="Genomic_DNA"/>
</dbReference>
<protein>
    <submittedName>
        <fullName evidence="2">Uncharacterized protein</fullName>
    </submittedName>
</protein>
<dbReference type="AlphaFoldDB" id="A0A0E2BDH0"/>
<evidence type="ECO:0000313" key="3">
    <source>
        <dbReference type="Proteomes" id="UP000006253"/>
    </source>
</evidence>
<dbReference type="Proteomes" id="UP000006253">
    <property type="component" value="Unassembled WGS sequence"/>
</dbReference>
<keyword evidence="1" id="KW-0812">Transmembrane</keyword>
<organism evidence="2 3">
    <name type="scientific">Leptospira kirschneri str. H1</name>
    <dbReference type="NCBI Taxonomy" id="1049966"/>
    <lineage>
        <taxon>Bacteria</taxon>
        <taxon>Pseudomonadati</taxon>
        <taxon>Spirochaetota</taxon>
        <taxon>Spirochaetia</taxon>
        <taxon>Leptospirales</taxon>
        <taxon>Leptospiraceae</taxon>
        <taxon>Leptospira</taxon>
    </lineage>
</organism>
<evidence type="ECO:0000313" key="2">
    <source>
        <dbReference type="EMBL" id="EKO15235.1"/>
    </source>
</evidence>
<proteinExistence type="predicted"/>
<name>A0A0E2BDH0_9LEPT</name>
<reference evidence="2 3" key="1">
    <citation type="submission" date="2012-10" db="EMBL/GenBank/DDBJ databases">
        <authorList>
            <person name="Harkins D.M."/>
            <person name="Durkin A.S."/>
            <person name="Brinkac L.M."/>
            <person name="Selengut J.D."/>
            <person name="Sanka R."/>
            <person name="DePew J."/>
            <person name="Purushe J."/>
            <person name="Peacock S.J."/>
            <person name="Thaipadungpanit J."/>
            <person name="Wuthiekanun V.W."/>
            <person name="Day N.P."/>
            <person name="Vinetz J.M."/>
            <person name="Sutton G.G."/>
            <person name="Nelson W.C."/>
            <person name="Fouts D.E."/>
        </authorList>
    </citation>
    <scope>NUCLEOTIDE SEQUENCE [LARGE SCALE GENOMIC DNA]</scope>
    <source>
        <strain evidence="2 3">H1</strain>
    </source>
</reference>
<comment type="caution">
    <text evidence="2">The sequence shown here is derived from an EMBL/GenBank/DDBJ whole genome shotgun (WGS) entry which is preliminary data.</text>
</comment>
<gene>
    <name evidence="2" type="ORF">LEP1GSC081_1091</name>
</gene>
<keyword evidence="1" id="KW-1133">Transmembrane helix</keyword>
<keyword evidence="1" id="KW-0472">Membrane</keyword>
<sequence length="62" mass="7711">MINFKNRILKNQIYKRFSSFVLMKKINFLTTLMVYIFIIVFLKESIESENSYFNFYDFCRME</sequence>
<evidence type="ECO:0000256" key="1">
    <source>
        <dbReference type="SAM" id="Phobius"/>
    </source>
</evidence>
<feature type="transmembrane region" description="Helical" evidence="1">
    <location>
        <begin position="21"/>
        <end position="42"/>
    </location>
</feature>
<accession>A0A0E2BDH0</accession>